<protein>
    <recommendedName>
        <fullName evidence="5">Major facilitator superfamily (MFS) profile domain-containing protein</fullName>
    </recommendedName>
</protein>
<dbReference type="PROSITE" id="PS50850">
    <property type="entry name" value="MFS"/>
    <property type="match status" value="1"/>
</dbReference>
<feature type="transmembrane region" description="Helical" evidence="4">
    <location>
        <begin position="216"/>
        <end position="235"/>
    </location>
</feature>
<evidence type="ECO:0000256" key="1">
    <source>
        <dbReference type="ARBA" id="ARBA00004429"/>
    </source>
</evidence>
<evidence type="ECO:0000256" key="3">
    <source>
        <dbReference type="SAM" id="MobiDB-lite"/>
    </source>
</evidence>
<feature type="transmembrane region" description="Helical" evidence="4">
    <location>
        <begin position="90"/>
        <end position="113"/>
    </location>
</feature>
<dbReference type="PANTHER" id="PTHR43702:SF3">
    <property type="entry name" value="PROTEIN TSGA"/>
    <property type="match status" value="1"/>
</dbReference>
<feature type="transmembrane region" description="Helical" evidence="4">
    <location>
        <begin position="304"/>
        <end position="324"/>
    </location>
</feature>
<dbReference type="InterPro" id="IPR020846">
    <property type="entry name" value="MFS_dom"/>
</dbReference>
<feature type="transmembrane region" description="Helical" evidence="4">
    <location>
        <begin position="128"/>
        <end position="149"/>
    </location>
</feature>
<organism evidence="6">
    <name type="scientific">Absidia glauca</name>
    <name type="common">Pin mould</name>
    <dbReference type="NCBI Taxonomy" id="4829"/>
    <lineage>
        <taxon>Eukaryota</taxon>
        <taxon>Fungi</taxon>
        <taxon>Fungi incertae sedis</taxon>
        <taxon>Mucoromycota</taxon>
        <taxon>Mucoromycotina</taxon>
        <taxon>Mucoromycetes</taxon>
        <taxon>Mucorales</taxon>
        <taxon>Cunninghamellaceae</taxon>
        <taxon>Absidia</taxon>
    </lineage>
</organism>
<dbReference type="Gene3D" id="1.20.1250.20">
    <property type="entry name" value="MFS general substrate transporter like domains"/>
    <property type="match status" value="2"/>
</dbReference>
<proteinExistence type="predicted"/>
<evidence type="ECO:0000256" key="4">
    <source>
        <dbReference type="SAM" id="Phobius"/>
    </source>
</evidence>
<dbReference type="GO" id="GO:0022857">
    <property type="term" value="F:transmembrane transporter activity"/>
    <property type="evidence" value="ECO:0007669"/>
    <property type="project" value="InterPro"/>
</dbReference>
<feature type="transmembrane region" description="Helical" evidence="4">
    <location>
        <begin position="330"/>
        <end position="350"/>
    </location>
</feature>
<dbReference type="AlphaFoldDB" id="A0A163M6D0"/>
<dbReference type="Pfam" id="PF07690">
    <property type="entry name" value="MFS_1"/>
    <property type="match status" value="1"/>
</dbReference>
<dbReference type="EMBL" id="LT553587">
    <property type="protein sequence ID" value="SAM01709.1"/>
    <property type="molecule type" value="Genomic_DNA"/>
</dbReference>
<keyword evidence="7" id="KW-1185">Reference proteome</keyword>
<keyword evidence="4" id="KW-0472">Membrane</keyword>
<evidence type="ECO:0000313" key="7">
    <source>
        <dbReference type="Proteomes" id="UP000078561"/>
    </source>
</evidence>
<dbReference type="InterPro" id="IPR050375">
    <property type="entry name" value="MFS_TsgA-like"/>
</dbReference>
<feature type="transmembrane region" description="Helical" evidence="4">
    <location>
        <begin position="52"/>
        <end position="69"/>
    </location>
</feature>
<feature type="transmembrane region" description="Helical" evidence="4">
    <location>
        <begin position="272"/>
        <end position="292"/>
    </location>
</feature>
<feature type="transmembrane region" description="Helical" evidence="4">
    <location>
        <begin position="247"/>
        <end position="266"/>
    </location>
</feature>
<keyword evidence="2" id="KW-1003">Cell membrane</keyword>
<sequence>MQVAYFGAYFVFSIPAGLISKRFGYKKTIVFGLMLYVIGAICFYPAAQSLQYGAFVGCLFVIACGLATLENCANAYLTINGPVEQASFRINFAQSFNGLASTIAPVVASYAFFGGDESETKNLDSVKWTYVGVGCCVFVIALLFCFANIPEVDEEAYLADAAAAHPEETAARRASIWSPHLWLGFAVEFLYTGAQIGVASLFLYYSSAVGHMPDSYGSIMLSVSQGCFTVGRFIGAGLLRFIKAEHLLAIYAACASLVTIFVIAMHTPDTTYCLLIIMFFESIMFPTIFSLATKGLGRNHKRGSSLVIMGVGGGMLIPPVEAVIKDHSNINYAFIVTLFCFVTVFAYATFGHRWIRYVDEELEASAPVEKEHQEVNSNSGSMIARQEKV</sequence>
<reference evidence="6" key="1">
    <citation type="submission" date="2016-04" db="EMBL/GenBank/DDBJ databases">
        <authorList>
            <person name="Evans L.H."/>
            <person name="Alamgir A."/>
            <person name="Owens N."/>
            <person name="Weber N.D."/>
            <person name="Virtaneva K."/>
            <person name="Barbian K."/>
            <person name="Babar A."/>
            <person name="Rosenke K."/>
        </authorList>
    </citation>
    <scope>NUCLEOTIDE SEQUENCE [LARGE SCALE GENOMIC DNA]</scope>
    <source>
        <strain evidence="6">CBS 101.48</strain>
    </source>
</reference>
<dbReference type="InterPro" id="IPR036259">
    <property type="entry name" value="MFS_trans_sf"/>
</dbReference>
<dbReference type="OMA" id="TWGFAYG"/>
<feature type="transmembrane region" description="Helical" evidence="4">
    <location>
        <begin position="28"/>
        <end position="46"/>
    </location>
</feature>
<name>A0A163M6D0_ABSGL</name>
<dbReference type="STRING" id="4829.A0A163M6D0"/>
<evidence type="ECO:0000313" key="6">
    <source>
        <dbReference type="EMBL" id="SAM01709.1"/>
    </source>
</evidence>
<comment type="subcellular location">
    <subcellularLocation>
        <location evidence="1">Cell inner membrane</location>
        <topology evidence="1">Multi-pass membrane protein</topology>
    </subcellularLocation>
</comment>
<dbReference type="Proteomes" id="UP000078561">
    <property type="component" value="Unassembled WGS sequence"/>
</dbReference>
<dbReference type="PANTHER" id="PTHR43702">
    <property type="entry name" value="L-FUCOSE-PROTON SYMPORTER"/>
    <property type="match status" value="1"/>
</dbReference>
<feature type="domain" description="Major facilitator superfamily (MFS) profile" evidence="5">
    <location>
        <begin position="1"/>
        <end position="153"/>
    </location>
</feature>
<feature type="region of interest" description="Disordered" evidence="3">
    <location>
        <begin position="369"/>
        <end position="389"/>
    </location>
</feature>
<keyword evidence="4" id="KW-0812">Transmembrane</keyword>
<feature type="transmembrane region" description="Helical" evidence="4">
    <location>
        <begin position="181"/>
        <end position="204"/>
    </location>
</feature>
<dbReference type="GO" id="GO:0005886">
    <property type="term" value="C:plasma membrane"/>
    <property type="evidence" value="ECO:0007669"/>
    <property type="project" value="UniProtKB-SubCell"/>
</dbReference>
<dbReference type="OrthoDB" id="546893at2759"/>
<evidence type="ECO:0000259" key="5">
    <source>
        <dbReference type="PROSITE" id="PS50850"/>
    </source>
</evidence>
<accession>A0A163M6D0</accession>
<keyword evidence="4" id="KW-1133">Transmembrane helix</keyword>
<evidence type="ECO:0000256" key="2">
    <source>
        <dbReference type="ARBA" id="ARBA00022475"/>
    </source>
</evidence>
<gene>
    <name evidence="6" type="primary">ABSGL_07458.1 scaffold 8890</name>
</gene>
<dbReference type="InParanoid" id="A0A163M6D0"/>
<dbReference type="InterPro" id="IPR011701">
    <property type="entry name" value="MFS"/>
</dbReference>
<dbReference type="SUPFAM" id="SSF103473">
    <property type="entry name" value="MFS general substrate transporter"/>
    <property type="match status" value="1"/>
</dbReference>